<name>A0A192D5K4_9SPHN</name>
<proteinExistence type="predicted"/>
<gene>
    <name evidence="1" type="ORF">A9D12_10520</name>
</gene>
<dbReference type="Proteomes" id="UP000078263">
    <property type="component" value="Chromosome"/>
</dbReference>
<dbReference type="EMBL" id="CP016033">
    <property type="protein sequence ID" value="ANK13301.1"/>
    <property type="molecule type" value="Genomic_DNA"/>
</dbReference>
<reference evidence="1 2" key="1">
    <citation type="submission" date="2016-05" db="EMBL/GenBank/DDBJ databases">
        <title>Compelete Genome Sequence of Bacteriochlorophyll-Synthesizing Bacterium Porphyrobacter neustonensis DSM 9434.</title>
        <authorList>
            <person name="Shi X.-L."/>
            <person name="Wu Y.-H."/>
            <person name="Cheng H."/>
            <person name="Xu L."/>
            <person name="Zhang X.-Q."/>
            <person name="Wang C.-S."/>
            <person name="Xu X.-W."/>
        </authorList>
    </citation>
    <scope>NUCLEOTIDE SEQUENCE [LARGE SCALE GENOMIC DNA]</scope>
    <source>
        <strain evidence="1 2">DSM 9434</strain>
    </source>
</reference>
<dbReference type="AlphaFoldDB" id="A0A192D5K4"/>
<protein>
    <submittedName>
        <fullName evidence="1">Uncharacterized protein</fullName>
    </submittedName>
</protein>
<organism evidence="1 2">
    <name type="scientific">Erythrobacter neustonensis</name>
    <dbReference type="NCBI Taxonomy" id="1112"/>
    <lineage>
        <taxon>Bacteria</taxon>
        <taxon>Pseudomonadati</taxon>
        <taxon>Pseudomonadota</taxon>
        <taxon>Alphaproteobacteria</taxon>
        <taxon>Sphingomonadales</taxon>
        <taxon>Erythrobacteraceae</taxon>
        <taxon>Erythrobacter/Porphyrobacter group</taxon>
        <taxon>Erythrobacter</taxon>
    </lineage>
</organism>
<dbReference type="RefSeq" id="WP_068351620.1">
    <property type="nucleotide sequence ID" value="NZ_CP016033.1"/>
</dbReference>
<evidence type="ECO:0000313" key="2">
    <source>
        <dbReference type="Proteomes" id="UP000078263"/>
    </source>
</evidence>
<dbReference type="STRING" id="1112.A9D12_10520"/>
<evidence type="ECO:0000313" key="1">
    <source>
        <dbReference type="EMBL" id="ANK13301.1"/>
    </source>
</evidence>
<dbReference type="KEGG" id="pns:A9D12_10520"/>
<sequence>MKQLRAALQAYDEWHVPHPGAPDALTAAQREENFAATMAVKSARIATLRGALPALDDAFGTLLDPLADPVPAIRALEAWWNECLSQIDLVPPVTSTLRRLLRPGAYLAKNDAMAAAYWDERHDHPLVPKLASMLCDLGLILGEAVVLRRPDFAWTLNHEPIEKRLKTMEWGRVCVLRPKLGAFPVKAFAMPFLARSAYGQMILDKRNRMLVPASYKDGAWYGRFFGWTVVDICGGGFTEDHYPDGPGGERVAGRRYQEPPAT</sequence>
<accession>A0A192D5K4</accession>
<keyword evidence="2" id="KW-1185">Reference proteome</keyword>
<dbReference type="OrthoDB" id="4764504at2"/>